<feature type="domain" description="Radical SAM core" evidence="15">
    <location>
        <begin position="182"/>
        <end position="396"/>
    </location>
</feature>
<evidence type="ECO:0000313" key="16">
    <source>
        <dbReference type="EMBL" id="KAI3436185.1"/>
    </source>
</evidence>
<dbReference type="InterPro" id="IPR058240">
    <property type="entry name" value="rSAM_sf"/>
</dbReference>
<dbReference type="CDD" id="cd21117">
    <property type="entry name" value="Twitch_MoaA"/>
    <property type="match status" value="1"/>
</dbReference>
<evidence type="ECO:0000256" key="11">
    <source>
        <dbReference type="ARBA" id="ARBA00023150"/>
    </source>
</evidence>
<dbReference type="SMART" id="SM00729">
    <property type="entry name" value="Elp3"/>
    <property type="match status" value="1"/>
</dbReference>
<keyword evidence="9" id="KW-0411">Iron-sulfur</keyword>
<keyword evidence="6" id="KW-0479">Metal-binding</keyword>
<dbReference type="SUPFAM" id="SSF102114">
    <property type="entry name" value="Radical SAM enzymes"/>
    <property type="match status" value="1"/>
</dbReference>
<keyword evidence="7" id="KW-0547">Nucleotide-binding</keyword>
<reference evidence="16" key="1">
    <citation type="journal article" date="2019" name="Plant J.">
        <title>Chlorella vulgaris genome assembly and annotation reveals the molecular basis for metabolic acclimation to high light conditions.</title>
        <authorList>
            <person name="Cecchin M."/>
            <person name="Marcolungo L."/>
            <person name="Rossato M."/>
            <person name="Girolomoni L."/>
            <person name="Cosentino E."/>
            <person name="Cuine S."/>
            <person name="Li-Beisson Y."/>
            <person name="Delledonne M."/>
            <person name="Ballottari M."/>
        </authorList>
    </citation>
    <scope>NUCLEOTIDE SEQUENCE</scope>
    <source>
        <strain evidence="16">211/11P</strain>
    </source>
</reference>
<evidence type="ECO:0000256" key="3">
    <source>
        <dbReference type="ARBA" id="ARBA00012167"/>
    </source>
</evidence>
<comment type="pathway">
    <text evidence="2">Cofactor biosynthesis; molybdopterin biosynthesis.</text>
</comment>
<keyword evidence="11" id="KW-0501">Molybdenum cofactor biosynthesis</keyword>
<keyword evidence="17" id="KW-1185">Reference proteome</keyword>
<protein>
    <recommendedName>
        <fullName evidence="3">GTP 3',8-cyclase</fullName>
        <ecNumber evidence="3">4.1.99.22</ecNumber>
    </recommendedName>
</protein>
<comment type="catalytic activity">
    <reaction evidence="13">
        <text>GTP + AH2 + S-adenosyl-L-methionine = (8S)-3',8-cyclo-7,8-dihydroguanosine 5'-triphosphate + 5'-deoxyadenosine + L-methionine + A + H(+)</text>
        <dbReference type="Rhea" id="RHEA:49576"/>
        <dbReference type="ChEBI" id="CHEBI:13193"/>
        <dbReference type="ChEBI" id="CHEBI:15378"/>
        <dbReference type="ChEBI" id="CHEBI:17319"/>
        <dbReference type="ChEBI" id="CHEBI:17499"/>
        <dbReference type="ChEBI" id="CHEBI:37565"/>
        <dbReference type="ChEBI" id="CHEBI:57844"/>
        <dbReference type="ChEBI" id="CHEBI:59789"/>
        <dbReference type="ChEBI" id="CHEBI:131766"/>
        <dbReference type="EC" id="4.1.99.22"/>
    </reaction>
</comment>
<dbReference type="EMBL" id="SIDB01000002">
    <property type="protein sequence ID" value="KAI3436185.1"/>
    <property type="molecule type" value="Genomic_DNA"/>
</dbReference>
<dbReference type="GO" id="GO:0046872">
    <property type="term" value="F:metal ion binding"/>
    <property type="evidence" value="ECO:0007669"/>
    <property type="project" value="UniProtKB-KW"/>
</dbReference>
<dbReference type="Pfam" id="PF04055">
    <property type="entry name" value="Radical_SAM"/>
    <property type="match status" value="1"/>
</dbReference>
<evidence type="ECO:0000313" key="17">
    <source>
        <dbReference type="Proteomes" id="UP001055712"/>
    </source>
</evidence>
<keyword evidence="12" id="KW-0456">Lyase</keyword>
<dbReference type="SFLD" id="SFLDG01383">
    <property type="entry name" value="cyclic_pyranopterin_phosphate"/>
    <property type="match status" value="1"/>
</dbReference>
<keyword evidence="5" id="KW-0949">S-adenosyl-L-methionine</keyword>
<accession>A0A9D4Z0H6</accession>
<dbReference type="InterPro" id="IPR050105">
    <property type="entry name" value="MoCo_biosynth_MoaA/MoaC"/>
</dbReference>
<dbReference type="Proteomes" id="UP001055712">
    <property type="component" value="Unassembled WGS sequence"/>
</dbReference>
<feature type="region of interest" description="Disordered" evidence="14">
    <location>
        <begin position="77"/>
        <end position="155"/>
    </location>
</feature>
<dbReference type="Gene3D" id="3.20.20.70">
    <property type="entry name" value="Aldolase class I"/>
    <property type="match status" value="1"/>
</dbReference>
<gene>
    <name evidence="16" type="ORF">D9Q98_002240</name>
</gene>
<dbReference type="HAMAP" id="MF_01225_B">
    <property type="entry name" value="MoaA_B"/>
    <property type="match status" value="1"/>
</dbReference>
<sequence>MLRRSARALLPLAAQVGGGANPSPTAAARLAAGGFAAQDVRQPATHQQRWQSALPQPAYAFDDEHADIREGQELEAQRRRLQEMAGSTAATRLADPTWPTPEQVAERLRSSRGASCSSSSSSSSSSGGSSVGGTLRPAHGGQPTPEEADGEGSSNVLDWRRVVDAVRLNEQDISGKRMLTDTFGRMHTYLRISLTERCNLRCLYCMPEEGVDLSPGAYLLSTAEVLRVARLFAAGGVNKVRLTGGEPTLRKDLVELTGQLSQLQGVQAVGITSNGLTLGRKLAALKEAGMSLLNISLDTLQPDRFVAMTRRQGHDRVLATIHQAVELGYDPVKVNAVVMRGVNEDEVPAFVELTRNSPINIRFIEYMPFDGNVWSEPKMAPYKDLLAAVQRDFGQLERCADPRGEVAKNFRVPGFRGTVSFITSMTKTFCSDCNRLRVMADGNLKVCLFGANEVSLRDAMREGATDEDLRAIVSAAVDRKRAAHAGMFELASAKNRAMVKIGG</sequence>
<evidence type="ECO:0000256" key="14">
    <source>
        <dbReference type="SAM" id="MobiDB-lite"/>
    </source>
</evidence>
<evidence type="ECO:0000256" key="10">
    <source>
        <dbReference type="ARBA" id="ARBA00023134"/>
    </source>
</evidence>
<dbReference type="Pfam" id="PF06463">
    <property type="entry name" value="Mob_synth_C"/>
    <property type="match status" value="1"/>
</dbReference>
<dbReference type="PANTHER" id="PTHR22960">
    <property type="entry name" value="MOLYBDOPTERIN COFACTOR SYNTHESIS PROTEIN A"/>
    <property type="match status" value="1"/>
</dbReference>
<dbReference type="SFLD" id="SFLDS00029">
    <property type="entry name" value="Radical_SAM"/>
    <property type="match status" value="1"/>
</dbReference>
<keyword evidence="4" id="KW-0004">4Fe-4S</keyword>
<dbReference type="AlphaFoldDB" id="A0A9D4Z0H6"/>
<keyword evidence="8" id="KW-0408">Iron</keyword>
<comment type="caution">
    <text evidence="16">The sequence shown here is derived from an EMBL/GenBank/DDBJ whole genome shotgun (WGS) entry which is preliminary data.</text>
</comment>
<dbReference type="InterPro" id="IPR007197">
    <property type="entry name" value="rSAM"/>
</dbReference>
<feature type="compositionally biased region" description="Low complexity" evidence="14">
    <location>
        <begin position="111"/>
        <end position="128"/>
    </location>
</feature>
<organism evidence="16 17">
    <name type="scientific">Chlorella vulgaris</name>
    <name type="common">Green alga</name>
    <dbReference type="NCBI Taxonomy" id="3077"/>
    <lineage>
        <taxon>Eukaryota</taxon>
        <taxon>Viridiplantae</taxon>
        <taxon>Chlorophyta</taxon>
        <taxon>core chlorophytes</taxon>
        <taxon>Trebouxiophyceae</taxon>
        <taxon>Chlorellales</taxon>
        <taxon>Chlorellaceae</taxon>
        <taxon>Chlorella clade</taxon>
        <taxon>Chlorella</taxon>
    </lineage>
</organism>
<dbReference type="InterPro" id="IPR006638">
    <property type="entry name" value="Elp3/MiaA/NifB-like_rSAM"/>
</dbReference>
<evidence type="ECO:0000259" key="15">
    <source>
        <dbReference type="PROSITE" id="PS51918"/>
    </source>
</evidence>
<evidence type="ECO:0000256" key="8">
    <source>
        <dbReference type="ARBA" id="ARBA00023004"/>
    </source>
</evidence>
<dbReference type="SFLD" id="SFLDG01386">
    <property type="entry name" value="main_SPASM_domain-containing"/>
    <property type="match status" value="1"/>
</dbReference>
<evidence type="ECO:0000256" key="7">
    <source>
        <dbReference type="ARBA" id="ARBA00022741"/>
    </source>
</evidence>
<dbReference type="SFLD" id="SFLDG01067">
    <property type="entry name" value="SPASM/twitch_domain_containing"/>
    <property type="match status" value="1"/>
</dbReference>
<evidence type="ECO:0000256" key="1">
    <source>
        <dbReference type="ARBA" id="ARBA00001966"/>
    </source>
</evidence>
<dbReference type="InterPro" id="IPR000385">
    <property type="entry name" value="MoaA_NifB_PqqE_Fe-S-bd_CS"/>
</dbReference>
<dbReference type="PROSITE" id="PS51918">
    <property type="entry name" value="RADICAL_SAM"/>
    <property type="match status" value="1"/>
</dbReference>
<dbReference type="GO" id="GO:0061798">
    <property type="term" value="F:GTP 3',8'-cyclase activity"/>
    <property type="evidence" value="ECO:0007669"/>
    <property type="project" value="UniProtKB-EC"/>
</dbReference>
<dbReference type="GO" id="GO:0051539">
    <property type="term" value="F:4 iron, 4 sulfur cluster binding"/>
    <property type="evidence" value="ECO:0007669"/>
    <property type="project" value="UniProtKB-KW"/>
</dbReference>
<evidence type="ECO:0000256" key="13">
    <source>
        <dbReference type="ARBA" id="ARBA00048697"/>
    </source>
</evidence>
<evidence type="ECO:0000256" key="5">
    <source>
        <dbReference type="ARBA" id="ARBA00022691"/>
    </source>
</evidence>
<dbReference type="InterPro" id="IPR040064">
    <property type="entry name" value="MoaA-like"/>
</dbReference>
<dbReference type="NCBIfam" id="TIGR02666">
    <property type="entry name" value="moaA"/>
    <property type="match status" value="1"/>
</dbReference>
<evidence type="ECO:0000256" key="12">
    <source>
        <dbReference type="ARBA" id="ARBA00023239"/>
    </source>
</evidence>
<comment type="cofactor">
    <cofactor evidence="1">
        <name>[4Fe-4S] cluster</name>
        <dbReference type="ChEBI" id="CHEBI:49883"/>
    </cofactor>
</comment>
<evidence type="ECO:0000256" key="4">
    <source>
        <dbReference type="ARBA" id="ARBA00022485"/>
    </source>
</evidence>
<evidence type="ECO:0000256" key="9">
    <source>
        <dbReference type="ARBA" id="ARBA00023014"/>
    </source>
</evidence>
<dbReference type="EC" id="4.1.99.22" evidence="3"/>
<dbReference type="PANTHER" id="PTHR22960:SF0">
    <property type="entry name" value="MOLYBDENUM COFACTOR BIOSYNTHESIS PROTEIN 1"/>
    <property type="match status" value="1"/>
</dbReference>
<dbReference type="CDD" id="cd01335">
    <property type="entry name" value="Radical_SAM"/>
    <property type="match status" value="1"/>
</dbReference>
<evidence type="ECO:0000256" key="6">
    <source>
        <dbReference type="ARBA" id="ARBA00022723"/>
    </source>
</evidence>
<dbReference type="GO" id="GO:0006777">
    <property type="term" value="P:Mo-molybdopterin cofactor biosynthetic process"/>
    <property type="evidence" value="ECO:0007669"/>
    <property type="project" value="UniProtKB-KW"/>
</dbReference>
<reference evidence="16" key="2">
    <citation type="submission" date="2020-11" db="EMBL/GenBank/DDBJ databases">
        <authorList>
            <person name="Cecchin M."/>
            <person name="Marcolungo L."/>
            <person name="Rossato M."/>
            <person name="Girolomoni L."/>
            <person name="Cosentino E."/>
            <person name="Cuine S."/>
            <person name="Li-Beisson Y."/>
            <person name="Delledonne M."/>
            <person name="Ballottari M."/>
        </authorList>
    </citation>
    <scope>NUCLEOTIDE SEQUENCE</scope>
    <source>
        <strain evidence="16">211/11P</strain>
        <tissue evidence="16">Whole cell</tissue>
    </source>
</reference>
<dbReference type="GO" id="GO:0005525">
    <property type="term" value="F:GTP binding"/>
    <property type="evidence" value="ECO:0007669"/>
    <property type="project" value="UniProtKB-KW"/>
</dbReference>
<keyword evidence="10" id="KW-0342">GTP-binding</keyword>
<dbReference type="InterPro" id="IPR013785">
    <property type="entry name" value="Aldolase_TIM"/>
</dbReference>
<dbReference type="OrthoDB" id="429626at2759"/>
<name>A0A9D4Z0H6_CHLVU</name>
<dbReference type="GO" id="GO:0061799">
    <property type="term" value="F:cyclic pyranopterin monophosphate synthase activity"/>
    <property type="evidence" value="ECO:0007669"/>
    <property type="project" value="TreeGrafter"/>
</dbReference>
<dbReference type="InterPro" id="IPR010505">
    <property type="entry name" value="MoaA_twitch"/>
</dbReference>
<evidence type="ECO:0000256" key="2">
    <source>
        <dbReference type="ARBA" id="ARBA00005046"/>
    </source>
</evidence>
<dbReference type="InterPro" id="IPR013483">
    <property type="entry name" value="MoaA"/>
</dbReference>
<dbReference type="PROSITE" id="PS01305">
    <property type="entry name" value="MOAA_NIFB_PQQE"/>
    <property type="match status" value="1"/>
</dbReference>
<proteinExistence type="inferred from homology"/>